<protein>
    <submittedName>
        <fullName evidence="3">dTDP-4-dehydrorhamnose 3,5-epimerase</fullName>
    </submittedName>
</protein>
<reference evidence="3 4" key="1">
    <citation type="journal article" date="2016" name="Nat. Commun.">
        <title>Thousands of microbial genomes shed light on interconnected biogeochemical processes in an aquifer system.</title>
        <authorList>
            <person name="Anantharaman K."/>
            <person name="Brown C.T."/>
            <person name="Hug L.A."/>
            <person name="Sharon I."/>
            <person name="Castelle C.J."/>
            <person name="Probst A.J."/>
            <person name="Thomas B.C."/>
            <person name="Singh A."/>
            <person name="Wilkins M.J."/>
            <person name="Karaoz U."/>
            <person name="Brodie E.L."/>
            <person name="Williams K.H."/>
            <person name="Hubbard S.S."/>
            <person name="Banfield J.F."/>
        </authorList>
    </citation>
    <scope>NUCLEOTIDE SEQUENCE [LARGE SCALE GENOMIC DNA]</scope>
</reference>
<evidence type="ECO:0000313" key="3">
    <source>
        <dbReference type="EMBL" id="OGE90629.1"/>
    </source>
</evidence>
<dbReference type="Gene3D" id="2.60.120.10">
    <property type="entry name" value="Jelly Rolls"/>
    <property type="match status" value="1"/>
</dbReference>
<proteinExistence type="predicted"/>
<dbReference type="GO" id="GO:0019305">
    <property type="term" value="P:dTDP-rhamnose biosynthetic process"/>
    <property type="evidence" value="ECO:0007669"/>
    <property type="project" value="TreeGrafter"/>
</dbReference>
<feature type="active site" description="Proton acceptor" evidence="1">
    <location>
        <position position="70"/>
    </location>
</feature>
<dbReference type="GO" id="GO:0008830">
    <property type="term" value="F:dTDP-4-dehydrorhamnose 3,5-epimerase activity"/>
    <property type="evidence" value="ECO:0007669"/>
    <property type="project" value="InterPro"/>
</dbReference>
<gene>
    <name evidence="3" type="ORF">A3E29_00650</name>
</gene>
<name>A0A1F5PL78_9BACT</name>
<organism evidence="3 4">
    <name type="scientific">Candidatus Doudnabacteria bacterium RIFCSPHIGHO2_12_FULL_48_16</name>
    <dbReference type="NCBI Taxonomy" id="1817838"/>
    <lineage>
        <taxon>Bacteria</taxon>
        <taxon>Candidatus Doudnaibacteriota</taxon>
    </lineage>
</organism>
<dbReference type="PANTHER" id="PTHR21047:SF2">
    <property type="entry name" value="THYMIDINE DIPHOSPHO-4-KETO-RHAMNOSE 3,5-EPIMERASE"/>
    <property type="match status" value="1"/>
</dbReference>
<evidence type="ECO:0000313" key="4">
    <source>
        <dbReference type="Proteomes" id="UP000177682"/>
    </source>
</evidence>
<dbReference type="Pfam" id="PF00908">
    <property type="entry name" value="dTDP_sugar_isom"/>
    <property type="match status" value="1"/>
</dbReference>
<dbReference type="PANTHER" id="PTHR21047">
    <property type="entry name" value="DTDP-6-DEOXY-D-GLUCOSE-3,5 EPIMERASE"/>
    <property type="match status" value="1"/>
</dbReference>
<dbReference type="Proteomes" id="UP000177682">
    <property type="component" value="Unassembled WGS sequence"/>
</dbReference>
<dbReference type="EMBL" id="MFEY01000004">
    <property type="protein sequence ID" value="OGE90629.1"/>
    <property type="molecule type" value="Genomic_DNA"/>
</dbReference>
<dbReference type="InterPro" id="IPR014710">
    <property type="entry name" value="RmlC-like_jellyroll"/>
</dbReference>
<evidence type="ECO:0000256" key="1">
    <source>
        <dbReference type="PIRSR" id="PIRSR600888-1"/>
    </source>
</evidence>
<dbReference type="GO" id="GO:0000271">
    <property type="term" value="P:polysaccharide biosynthetic process"/>
    <property type="evidence" value="ECO:0007669"/>
    <property type="project" value="TreeGrafter"/>
</dbReference>
<evidence type="ECO:0000256" key="2">
    <source>
        <dbReference type="PIRSR" id="PIRSR600888-3"/>
    </source>
</evidence>
<dbReference type="SUPFAM" id="SSF51182">
    <property type="entry name" value="RmlC-like cupins"/>
    <property type="match status" value="1"/>
</dbReference>
<dbReference type="InterPro" id="IPR011051">
    <property type="entry name" value="RmlC_Cupin_sf"/>
</dbReference>
<dbReference type="GO" id="GO:0005829">
    <property type="term" value="C:cytosol"/>
    <property type="evidence" value="ECO:0007669"/>
    <property type="project" value="TreeGrafter"/>
</dbReference>
<feature type="site" description="Participates in a stacking interaction with the thymidine ring of dTDP-4-oxo-6-deoxyglucose" evidence="2">
    <location>
        <position position="139"/>
    </location>
</feature>
<comment type="caution">
    <text evidence="3">The sequence shown here is derived from an EMBL/GenBank/DDBJ whole genome shotgun (WGS) entry which is preliminary data.</text>
</comment>
<dbReference type="InterPro" id="IPR000888">
    <property type="entry name" value="RmlC-like"/>
</dbReference>
<sequence>MLKTTEFKIKQTAIPGLLEIDITAIEDERGYFQEKFQKEKLVVSGFPAGFEPIQHNIAFSKETGVTRGLHAEPWDKYITVIAGKVYAVFVDLRAGDNFGTKVAIEMNEQKSVFVPRGVANSYQTLTDNVYYSYLVNDHWSPDKNYQAVNLADPELNIQWPIGLDKATISDKDRKNPMLKDLK</sequence>
<feature type="active site" description="Proton donor" evidence="1">
    <location>
        <position position="133"/>
    </location>
</feature>
<dbReference type="AlphaFoldDB" id="A0A1F5PL78"/>
<accession>A0A1F5PL78</accession>